<keyword evidence="6 9" id="KW-0238">DNA-binding</keyword>
<dbReference type="InterPro" id="IPR036187">
    <property type="entry name" value="DNA_mismatch_repair_MutS_sf"/>
</dbReference>
<evidence type="ECO:0000256" key="7">
    <source>
        <dbReference type="ARBA" id="ARBA00023204"/>
    </source>
</evidence>
<dbReference type="SUPFAM" id="SSF55271">
    <property type="entry name" value="DNA repair protein MutS, domain I"/>
    <property type="match status" value="1"/>
</dbReference>
<evidence type="ECO:0000256" key="3">
    <source>
        <dbReference type="ARBA" id="ARBA00022741"/>
    </source>
</evidence>
<comment type="similarity">
    <text evidence="1 9 10">Belongs to the DNA mismatch repair MutS family.</text>
</comment>
<dbReference type="GO" id="GO:0140664">
    <property type="term" value="F:ATP-dependent DNA damage sensor activity"/>
    <property type="evidence" value="ECO:0007669"/>
    <property type="project" value="InterPro"/>
</dbReference>
<evidence type="ECO:0000256" key="4">
    <source>
        <dbReference type="ARBA" id="ARBA00022763"/>
    </source>
</evidence>
<dbReference type="OrthoDB" id="9802448at2"/>
<dbReference type="Gene3D" id="3.40.1170.10">
    <property type="entry name" value="DNA repair protein MutS, domain I"/>
    <property type="match status" value="1"/>
</dbReference>
<keyword evidence="7 9" id="KW-0234">DNA repair</keyword>
<dbReference type="InterPro" id="IPR000432">
    <property type="entry name" value="DNA_mismatch_repair_MutS_C"/>
</dbReference>
<sequence>MSLTPMMRQYQEIKATLEDTLLMFRLGDFYELFFEDAVVASRALDITLTGRDAGEAGRIPMCGVPYHALESYLDRLIEQGFRVAICEQVEDPKTAKGLVQREIVRVVTPGTALSNEQANRFLASFVARDDMVGLGLVDVGTGEVLFGEASCGECVEQLRRLAPIELLVAKDVDLPEPLARYVAEEQVVVTRRRPGATGYLERQYAVSQPELLGIGATSLARNACDMALAYIEETQKTQLAHLQAPRPLFEPNHMLLTQASILHLELTATARDRARKGSLLDLLDETATAAGSRLLKSWLERPLCKRMDIEARHDAVDYFYQDLILREEAREALRGVHDMARLLARFSFGSANARDLLALAQSLRAARQVVDIVRTQDMPALLVRLVDALPDLAPLYEDAFAQLVDDPPASIRDGGMFRDGVHPELDRLRSLQSSGRAWLRDLEQAERERTGIKSLKVGYNKVFGYYIEVSKANLASVPAEYERRQTLAAAERFVLPALKEREAEIVSAEERAVAFEEGLFRSFSDRVLAAGTGIQQWADAIAQIDVLVGLAHIASKRRYVRPAMDDAVGLDIEAGRHPVVEAHVGADFVPNDTLLTPEENIILLTGPNMGGKSTYMRQTAVICVIAQMGGFVPASRARIGIVDKLFTRIGASDDLGRGQSTFMVEMTELAEILRLATGRSLVLLDEIGRGTSTYDGLSIAEAVLEDLATRSDRPLTMFATHYHELIRFSEQFACVRNQSLAVEETGGDIRFLHTVILRPSDRSYGIQVARLAGLPSHVIERAQELLLARENWQVEMDHQTRETAATAPCEWIHEGEPGRGGGGSDLALFAGPYRAFAEWLAGQDVMRMTPLDAMNQLYQAIEKARELIKWDTSN</sequence>
<comment type="function">
    <text evidence="8 9">This protein is involved in the repair of mismatches in DNA. It is possible that it carries out the mismatch recognition step. This protein has a weak ATPase activity.</text>
</comment>
<evidence type="ECO:0000256" key="5">
    <source>
        <dbReference type="ARBA" id="ARBA00022840"/>
    </source>
</evidence>
<dbReference type="InterPro" id="IPR016151">
    <property type="entry name" value="DNA_mismatch_repair_MutS_N"/>
</dbReference>
<dbReference type="SUPFAM" id="SSF53150">
    <property type="entry name" value="DNA repair protein MutS, domain II"/>
    <property type="match status" value="1"/>
</dbReference>
<proteinExistence type="inferred from homology"/>
<dbReference type="EMBL" id="SORF01000002">
    <property type="protein sequence ID" value="TDY50563.1"/>
    <property type="molecule type" value="Genomic_DNA"/>
</dbReference>
<keyword evidence="3 9" id="KW-0547">Nucleotide-binding</keyword>
<dbReference type="Gene3D" id="1.10.1420.10">
    <property type="match status" value="2"/>
</dbReference>
<reference evidence="12 13" key="1">
    <citation type="submission" date="2019-03" db="EMBL/GenBank/DDBJ databases">
        <title>Genomic Encyclopedia of Type Strains, Phase IV (KMG-IV): sequencing the most valuable type-strain genomes for metagenomic binning, comparative biology and taxonomic classification.</title>
        <authorList>
            <person name="Goeker M."/>
        </authorList>
    </citation>
    <scope>NUCLEOTIDE SEQUENCE [LARGE SCALE GENOMIC DNA]</scope>
    <source>
        <strain evidence="12 13">DSM 17974</strain>
    </source>
</reference>
<dbReference type="AlphaFoldDB" id="A0A4R8LSE2"/>
<dbReference type="PANTHER" id="PTHR11361">
    <property type="entry name" value="DNA MISMATCH REPAIR PROTEIN MUTS FAMILY MEMBER"/>
    <property type="match status" value="1"/>
</dbReference>
<keyword evidence="5 9" id="KW-0067">ATP-binding</keyword>
<evidence type="ECO:0000256" key="9">
    <source>
        <dbReference type="HAMAP-Rule" id="MF_00096"/>
    </source>
</evidence>
<dbReference type="RefSeq" id="WP_134158514.1">
    <property type="nucleotide sequence ID" value="NZ_SORF01000002.1"/>
</dbReference>
<evidence type="ECO:0000256" key="6">
    <source>
        <dbReference type="ARBA" id="ARBA00023125"/>
    </source>
</evidence>
<feature type="domain" description="DNA mismatch repair proteins mutS family" evidence="11">
    <location>
        <begin position="680"/>
        <end position="696"/>
    </location>
</feature>
<dbReference type="PROSITE" id="PS00486">
    <property type="entry name" value="DNA_MISMATCH_REPAIR_2"/>
    <property type="match status" value="1"/>
</dbReference>
<dbReference type="Pfam" id="PF00488">
    <property type="entry name" value="MutS_V"/>
    <property type="match status" value="1"/>
</dbReference>
<dbReference type="SMART" id="SM00533">
    <property type="entry name" value="MUTSd"/>
    <property type="match status" value="1"/>
</dbReference>
<keyword evidence="4 9" id="KW-0227">DNA damage</keyword>
<dbReference type="InterPro" id="IPR017261">
    <property type="entry name" value="DNA_mismatch_repair_MutS/MSH"/>
</dbReference>
<accession>A0A4R8LSE2</accession>
<dbReference type="Pfam" id="PF01624">
    <property type="entry name" value="MutS_I"/>
    <property type="match status" value="1"/>
</dbReference>
<dbReference type="InterPro" id="IPR045076">
    <property type="entry name" value="MutS"/>
</dbReference>
<dbReference type="Proteomes" id="UP000294581">
    <property type="component" value="Unassembled WGS sequence"/>
</dbReference>
<name>A0A4R8LSE2_9BACL</name>
<organism evidence="12 13">
    <name type="scientific">Alicyclobacillus sacchari</name>
    <dbReference type="NCBI Taxonomy" id="392010"/>
    <lineage>
        <taxon>Bacteria</taxon>
        <taxon>Bacillati</taxon>
        <taxon>Bacillota</taxon>
        <taxon>Bacilli</taxon>
        <taxon>Bacillales</taxon>
        <taxon>Alicyclobacillaceae</taxon>
        <taxon>Alicyclobacillus</taxon>
    </lineage>
</organism>
<dbReference type="Pfam" id="PF05188">
    <property type="entry name" value="MutS_II"/>
    <property type="match status" value="1"/>
</dbReference>
<dbReference type="GO" id="GO:0030983">
    <property type="term" value="F:mismatched DNA binding"/>
    <property type="evidence" value="ECO:0007669"/>
    <property type="project" value="InterPro"/>
</dbReference>
<dbReference type="Pfam" id="PF05190">
    <property type="entry name" value="MutS_IV"/>
    <property type="match status" value="1"/>
</dbReference>
<dbReference type="FunFam" id="3.40.50.300:FF:000870">
    <property type="entry name" value="MutS protein homolog 4"/>
    <property type="match status" value="1"/>
</dbReference>
<evidence type="ECO:0000313" key="12">
    <source>
        <dbReference type="EMBL" id="TDY50563.1"/>
    </source>
</evidence>
<dbReference type="InterPro" id="IPR007695">
    <property type="entry name" value="DNA_mismatch_repair_MutS-lik_N"/>
</dbReference>
<evidence type="ECO:0000313" key="13">
    <source>
        <dbReference type="Proteomes" id="UP000294581"/>
    </source>
</evidence>
<dbReference type="InterPro" id="IPR007696">
    <property type="entry name" value="DNA_mismatch_repair_MutS_core"/>
</dbReference>
<dbReference type="Gene3D" id="3.30.420.110">
    <property type="entry name" value="MutS, connector domain"/>
    <property type="match status" value="1"/>
</dbReference>
<dbReference type="InterPro" id="IPR007861">
    <property type="entry name" value="DNA_mismatch_repair_MutS_clamp"/>
</dbReference>
<dbReference type="SUPFAM" id="SSF52540">
    <property type="entry name" value="P-loop containing nucleoside triphosphate hydrolases"/>
    <property type="match status" value="1"/>
</dbReference>
<dbReference type="Gene3D" id="3.40.50.300">
    <property type="entry name" value="P-loop containing nucleotide triphosphate hydrolases"/>
    <property type="match status" value="1"/>
</dbReference>
<dbReference type="Pfam" id="PF05192">
    <property type="entry name" value="MutS_III"/>
    <property type="match status" value="1"/>
</dbReference>
<comment type="caution">
    <text evidence="12">The sequence shown here is derived from an EMBL/GenBank/DDBJ whole genome shotgun (WGS) entry which is preliminary data.</text>
</comment>
<dbReference type="PIRSF" id="PIRSF037677">
    <property type="entry name" value="DNA_mis_repair_Msh6"/>
    <property type="match status" value="1"/>
</dbReference>
<dbReference type="InterPro" id="IPR036678">
    <property type="entry name" value="MutS_con_dom_sf"/>
</dbReference>
<dbReference type="GO" id="GO:0006298">
    <property type="term" value="P:mismatch repair"/>
    <property type="evidence" value="ECO:0007669"/>
    <property type="project" value="UniProtKB-UniRule"/>
</dbReference>
<dbReference type="NCBIfam" id="TIGR01070">
    <property type="entry name" value="mutS1"/>
    <property type="match status" value="1"/>
</dbReference>
<dbReference type="InterPro" id="IPR027417">
    <property type="entry name" value="P-loop_NTPase"/>
</dbReference>
<dbReference type="SUPFAM" id="SSF48334">
    <property type="entry name" value="DNA repair protein MutS, domain III"/>
    <property type="match status" value="1"/>
</dbReference>
<dbReference type="InterPro" id="IPR007860">
    <property type="entry name" value="DNA_mmatch_repair_MutS_con_dom"/>
</dbReference>
<dbReference type="PANTHER" id="PTHR11361:SF34">
    <property type="entry name" value="DNA MISMATCH REPAIR PROTEIN MSH1, MITOCHONDRIAL"/>
    <property type="match status" value="1"/>
</dbReference>
<evidence type="ECO:0000256" key="8">
    <source>
        <dbReference type="ARBA" id="ARBA00024647"/>
    </source>
</evidence>
<evidence type="ECO:0000256" key="1">
    <source>
        <dbReference type="ARBA" id="ARBA00006271"/>
    </source>
</evidence>
<dbReference type="InterPro" id="IPR005748">
    <property type="entry name" value="DNA_mismatch_repair_MutS"/>
</dbReference>
<keyword evidence="13" id="KW-1185">Reference proteome</keyword>
<dbReference type="FunFam" id="3.40.1170.10:FF:000001">
    <property type="entry name" value="DNA mismatch repair protein MutS"/>
    <property type="match status" value="1"/>
</dbReference>
<evidence type="ECO:0000256" key="10">
    <source>
        <dbReference type="RuleBase" id="RU003756"/>
    </source>
</evidence>
<dbReference type="GO" id="GO:0005524">
    <property type="term" value="F:ATP binding"/>
    <property type="evidence" value="ECO:0007669"/>
    <property type="project" value="UniProtKB-UniRule"/>
</dbReference>
<feature type="binding site" evidence="9">
    <location>
        <begin position="606"/>
        <end position="613"/>
    </location>
    <ligand>
        <name>ATP</name>
        <dbReference type="ChEBI" id="CHEBI:30616"/>
    </ligand>
</feature>
<dbReference type="GO" id="GO:0003684">
    <property type="term" value="F:damaged DNA binding"/>
    <property type="evidence" value="ECO:0007669"/>
    <property type="project" value="UniProtKB-UniRule"/>
</dbReference>
<dbReference type="HAMAP" id="MF_00096">
    <property type="entry name" value="MutS"/>
    <property type="match status" value="1"/>
</dbReference>
<protein>
    <recommendedName>
        <fullName evidence="2 9">DNA mismatch repair protein MutS</fullName>
    </recommendedName>
</protein>
<dbReference type="NCBIfam" id="NF003810">
    <property type="entry name" value="PRK05399.1"/>
    <property type="match status" value="1"/>
</dbReference>
<evidence type="ECO:0000256" key="2">
    <source>
        <dbReference type="ARBA" id="ARBA00021982"/>
    </source>
</evidence>
<gene>
    <name evidence="9" type="primary">mutS</name>
    <name evidence="12" type="ORF">C7445_102115</name>
</gene>
<dbReference type="SMART" id="SM00534">
    <property type="entry name" value="MUTSac"/>
    <property type="match status" value="1"/>
</dbReference>
<evidence type="ECO:0000259" key="11">
    <source>
        <dbReference type="PROSITE" id="PS00486"/>
    </source>
</evidence>